<keyword evidence="1" id="KW-0472">Membrane</keyword>
<dbReference type="GO" id="GO:0016787">
    <property type="term" value="F:hydrolase activity"/>
    <property type="evidence" value="ECO:0007669"/>
    <property type="project" value="UniProtKB-KW"/>
</dbReference>
<feature type="transmembrane region" description="Helical" evidence="1">
    <location>
        <begin position="12"/>
        <end position="30"/>
    </location>
</feature>
<evidence type="ECO:0000313" key="4">
    <source>
        <dbReference type="Proteomes" id="UP000799324"/>
    </source>
</evidence>
<gene>
    <name evidence="3" type="ORF">K491DRAFT_689373</name>
</gene>
<protein>
    <submittedName>
        <fullName evidence="3">Alpha/beta-hydrolase</fullName>
    </submittedName>
</protein>
<evidence type="ECO:0000256" key="1">
    <source>
        <dbReference type="SAM" id="Phobius"/>
    </source>
</evidence>
<organism evidence="3 4">
    <name type="scientific">Lophiostoma macrostomum CBS 122681</name>
    <dbReference type="NCBI Taxonomy" id="1314788"/>
    <lineage>
        <taxon>Eukaryota</taxon>
        <taxon>Fungi</taxon>
        <taxon>Dikarya</taxon>
        <taxon>Ascomycota</taxon>
        <taxon>Pezizomycotina</taxon>
        <taxon>Dothideomycetes</taxon>
        <taxon>Pleosporomycetidae</taxon>
        <taxon>Pleosporales</taxon>
        <taxon>Lophiostomataceae</taxon>
        <taxon>Lophiostoma</taxon>
    </lineage>
</organism>
<dbReference type="PANTHER" id="PTHR12277:SF81">
    <property type="entry name" value="PROTEIN ABHD13"/>
    <property type="match status" value="1"/>
</dbReference>
<feature type="domain" description="Serine aminopeptidase S33" evidence="2">
    <location>
        <begin position="122"/>
        <end position="219"/>
    </location>
</feature>
<dbReference type="InterPro" id="IPR022742">
    <property type="entry name" value="Hydrolase_4"/>
</dbReference>
<dbReference type="Gene3D" id="3.40.50.1820">
    <property type="entry name" value="alpha/beta hydrolase"/>
    <property type="match status" value="1"/>
</dbReference>
<proteinExistence type="predicted"/>
<keyword evidence="1" id="KW-0812">Transmembrane</keyword>
<dbReference type="Pfam" id="PF12146">
    <property type="entry name" value="Hydrolase_4"/>
    <property type="match status" value="1"/>
</dbReference>
<dbReference type="AlphaFoldDB" id="A0A6A6TIJ2"/>
<keyword evidence="3" id="KW-0378">Hydrolase</keyword>
<sequence length="424" mass="46630">MASLHPILKKSYWFLAILGGLWATFLILLINPTFQRHALYAHKIHTAFWNNISNPEEFGFAKGQVTPFNLTTSDRETLFCWHVLPLDVYLDNENEIVQKATGLVGDLQETIGYKLLQRDPKSRVVVNFHGNAGHVAQGYRPSTYRSLSGIPHTHVLTCDYRGFGHSTIHNPPHIPTEAGLITDGISLTSYLLTTLQHPADRTVLLGQSMGTVIASATALYFASPSTSALPPTIAHPSPLPNSATAFAGVILISPFPDLPELLQSYKISGFIPVLAPLKGYPKIANYLSSKIIDTWPTLPRLQALLTASAASKTPVHISILHARNDPDISFRLSEAVYAGLETLFLGDENVVASEERRTIHGGERVKRGAFAYRSVEDGDRMRSVELEIVRYGGHNEVVGWSQVSLAVRRAFKGVKSLRPGLDVE</sequence>
<keyword evidence="4" id="KW-1185">Reference proteome</keyword>
<name>A0A6A6TIJ2_9PLEO</name>
<dbReference type="PANTHER" id="PTHR12277">
    <property type="entry name" value="ALPHA/BETA HYDROLASE DOMAIN-CONTAINING PROTEIN"/>
    <property type="match status" value="1"/>
</dbReference>
<dbReference type="InterPro" id="IPR029058">
    <property type="entry name" value="AB_hydrolase_fold"/>
</dbReference>
<accession>A0A6A6TIJ2</accession>
<dbReference type="Proteomes" id="UP000799324">
    <property type="component" value="Unassembled WGS sequence"/>
</dbReference>
<keyword evidence="1" id="KW-1133">Transmembrane helix</keyword>
<dbReference type="SUPFAM" id="SSF53474">
    <property type="entry name" value="alpha/beta-Hydrolases"/>
    <property type="match status" value="1"/>
</dbReference>
<evidence type="ECO:0000259" key="2">
    <source>
        <dbReference type="Pfam" id="PF12146"/>
    </source>
</evidence>
<reference evidence="3" key="1">
    <citation type="journal article" date="2020" name="Stud. Mycol.">
        <title>101 Dothideomycetes genomes: a test case for predicting lifestyles and emergence of pathogens.</title>
        <authorList>
            <person name="Haridas S."/>
            <person name="Albert R."/>
            <person name="Binder M."/>
            <person name="Bloem J."/>
            <person name="Labutti K."/>
            <person name="Salamov A."/>
            <person name="Andreopoulos B."/>
            <person name="Baker S."/>
            <person name="Barry K."/>
            <person name="Bills G."/>
            <person name="Bluhm B."/>
            <person name="Cannon C."/>
            <person name="Castanera R."/>
            <person name="Culley D."/>
            <person name="Daum C."/>
            <person name="Ezra D."/>
            <person name="Gonzalez J."/>
            <person name="Henrissat B."/>
            <person name="Kuo A."/>
            <person name="Liang C."/>
            <person name="Lipzen A."/>
            <person name="Lutzoni F."/>
            <person name="Magnuson J."/>
            <person name="Mondo S."/>
            <person name="Nolan M."/>
            <person name="Ohm R."/>
            <person name="Pangilinan J."/>
            <person name="Park H.-J."/>
            <person name="Ramirez L."/>
            <person name="Alfaro M."/>
            <person name="Sun H."/>
            <person name="Tritt A."/>
            <person name="Yoshinaga Y."/>
            <person name="Zwiers L.-H."/>
            <person name="Turgeon B."/>
            <person name="Goodwin S."/>
            <person name="Spatafora J."/>
            <person name="Crous P."/>
            <person name="Grigoriev I."/>
        </authorList>
    </citation>
    <scope>NUCLEOTIDE SEQUENCE</scope>
    <source>
        <strain evidence="3">CBS 122681</strain>
    </source>
</reference>
<evidence type="ECO:0000313" key="3">
    <source>
        <dbReference type="EMBL" id="KAF2659246.1"/>
    </source>
</evidence>
<dbReference type="EMBL" id="MU004308">
    <property type="protein sequence ID" value="KAF2659246.1"/>
    <property type="molecule type" value="Genomic_DNA"/>
</dbReference>
<dbReference type="OrthoDB" id="446723at2759"/>